<dbReference type="AlphaFoldDB" id="A0A8S1DUX7"/>
<comment type="caution">
    <text evidence="1">The sequence shown here is derived from an EMBL/GenBank/DDBJ whole genome shotgun (WGS) entry which is preliminary data.</text>
</comment>
<proteinExistence type="predicted"/>
<evidence type="ECO:0000313" key="1">
    <source>
        <dbReference type="EMBL" id="CAB3384313.1"/>
    </source>
</evidence>
<organism evidence="1 2">
    <name type="scientific">Cloeon dipterum</name>
    <dbReference type="NCBI Taxonomy" id="197152"/>
    <lineage>
        <taxon>Eukaryota</taxon>
        <taxon>Metazoa</taxon>
        <taxon>Ecdysozoa</taxon>
        <taxon>Arthropoda</taxon>
        <taxon>Hexapoda</taxon>
        <taxon>Insecta</taxon>
        <taxon>Pterygota</taxon>
        <taxon>Palaeoptera</taxon>
        <taxon>Ephemeroptera</taxon>
        <taxon>Pisciforma</taxon>
        <taxon>Baetidae</taxon>
        <taxon>Cloeon</taxon>
    </lineage>
</organism>
<gene>
    <name evidence="1" type="ORF">CLODIP_2_CD12031</name>
</gene>
<protein>
    <submittedName>
        <fullName evidence="1">Uncharacterized protein</fullName>
    </submittedName>
</protein>
<dbReference type="EMBL" id="CADEPI010000344">
    <property type="protein sequence ID" value="CAB3384313.1"/>
    <property type="molecule type" value="Genomic_DNA"/>
</dbReference>
<reference evidence="1 2" key="1">
    <citation type="submission" date="2020-04" db="EMBL/GenBank/DDBJ databases">
        <authorList>
            <person name="Alioto T."/>
            <person name="Alioto T."/>
            <person name="Gomez Garrido J."/>
        </authorList>
    </citation>
    <scope>NUCLEOTIDE SEQUENCE [LARGE SCALE GENOMIC DNA]</scope>
</reference>
<accession>A0A8S1DUX7</accession>
<dbReference type="Proteomes" id="UP000494165">
    <property type="component" value="Unassembled WGS sequence"/>
</dbReference>
<keyword evidence="2" id="KW-1185">Reference proteome</keyword>
<name>A0A8S1DUX7_9INSE</name>
<sequence length="182" mass="20471">MSRIGAEFSQNFNLDDLWSALMWASNRRIGGLRVDKSIPEVLLLSEAPEGNLQRTPNDAWLLRLEDRRLTFTDAIDAFQKVQTFHLMVSAGRTSVKPFSVSTALKPRKPVLPRLERGVETYEGLFNRYLVAPNAGNALAATSCRKLNRFFPAAAVRVRIGILALEKAQNQDAHFRQVAYLLT</sequence>
<evidence type="ECO:0000313" key="2">
    <source>
        <dbReference type="Proteomes" id="UP000494165"/>
    </source>
</evidence>